<dbReference type="EMBL" id="KQ241783">
    <property type="protein sequence ID" value="KNC84157.1"/>
    <property type="molecule type" value="Genomic_DNA"/>
</dbReference>
<reference evidence="1 2" key="1">
    <citation type="submission" date="2011-02" db="EMBL/GenBank/DDBJ databases">
        <title>The Genome Sequence of Sphaeroforma arctica JP610.</title>
        <authorList>
            <consortium name="The Broad Institute Genome Sequencing Platform"/>
            <person name="Russ C."/>
            <person name="Cuomo C."/>
            <person name="Young S.K."/>
            <person name="Zeng Q."/>
            <person name="Gargeya S."/>
            <person name="Alvarado L."/>
            <person name="Berlin A."/>
            <person name="Chapman S.B."/>
            <person name="Chen Z."/>
            <person name="Freedman E."/>
            <person name="Gellesch M."/>
            <person name="Goldberg J."/>
            <person name="Griggs A."/>
            <person name="Gujja S."/>
            <person name="Heilman E."/>
            <person name="Heiman D."/>
            <person name="Howarth C."/>
            <person name="Mehta T."/>
            <person name="Neiman D."/>
            <person name="Pearson M."/>
            <person name="Roberts A."/>
            <person name="Saif S."/>
            <person name="Shea T."/>
            <person name="Shenoy N."/>
            <person name="Sisk P."/>
            <person name="Stolte C."/>
            <person name="Sykes S."/>
            <person name="White J."/>
            <person name="Yandava C."/>
            <person name="Burger G."/>
            <person name="Gray M.W."/>
            <person name="Holland P.W.H."/>
            <person name="King N."/>
            <person name="Lang F.B.F."/>
            <person name="Roger A.J."/>
            <person name="Ruiz-Trillo I."/>
            <person name="Haas B."/>
            <person name="Nusbaum C."/>
            <person name="Birren B."/>
        </authorList>
    </citation>
    <scope>NUCLEOTIDE SEQUENCE [LARGE SCALE GENOMIC DNA]</scope>
    <source>
        <strain evidence="1 2">JP610</strain>
    </source>
</reference>
<dbReference type="GeneID" id="25904117"/>
<dbReference type="Proteomes" id="UP000054560">
    <property type="component" value="Unassembled WGS sequence"/>
</dbReference>
<evidence type="ECO:0000313" key="1">
    <source>
        <dbReference type="EMBL" id="KNC84157.1"/>
    </source>
</evidence>
<dbReference type="RefSeq" id="XP_014158059.1">
    <property type="nucleotide sequence ID" value="XM_014302584.1"/>
</dbReference>
<gene>
    <name evidence="1" type="ORF">SARC_03613</name>
</gene>
<sequence length="141" mass="16127">MVLKTMKNKATNLQKLFCTESLGFAGGAIYRWAYSNVSARQRLCLSGVEDSACATVEEVCYIDHQGFFDFTQNKNRVQIPVMKQRIIPEAYWPPYFSRGMKCPGRYWSITRKLLFLHDPGTVRRCGCDHPANVAVTIRPSR</sequence>
<name>A0A0L0G547_9EUKA</name>
<organism evidence="1 2">
    <name type="scientific">Sphaeroforma arctica JP610</name>
    <dbReference type="NCBI Taxonomy" id="667725"/>
    <lineage>
        <taxon>Eukaryota</taxon>
        <taxon>Ichthyosporea</taxon>
        <taxon>Ichthyophonida</taxon>
        <taxon>Sphaeroforma</taxon>
    </lineage>
</organism>
<keyword evidence="2" id="KW-1185">Reference proteome</keyword>
<dbReference type="AlphaFoldDB" id="A0A0L0G547"/>
<proteinExistence type="predicted"/>
<protein>
    <submittedName>
        <fullName evidence="1">Uncharacterized protein</fullName>
    </submittedName>
</protein>
<accession>A0A0L0G547</accession>
<evidence type="ECO:0000313" key="2">
    <source>
        <dbReference type="Proteomes" id="UP000054560"/>
    </source>
</evidence>